<dbReference type="FunFam" id="3.80.10.10:FF:000213">
    <property type="entry name" value="Tyrosine-sulfated glycopeptide receptor 1"/>
    <property type="match status" value="1"/>
</dbReference>
<keyword evidence="10" id="KW-0675">Receptor</keyword>
<organism evidence="15 16">
    <name type="scientific">Populus euphratica</name>
    <name type="common">Euphrates poplar</name>
    <dbReference type="NCBI Taxonomy" id="75702"/>
    <lineage>
        <taxon>Eukaryota</taxon>
        <taxon>Viridiplantae</taxon>
        <taxon>Streptophyta</taxon>
        <taxon>Embryophyta</taxon>
        <taxon>Tracheophyta</taxon>
        <taxon>Spermatophyta</taxon>
        <taxon>Magnoliopsida</taxon>
        <taxon>eudicotyledons</taxon>
        <taxon>Gunneridae</taxon>
        <taxon>Pentapetalae</taxon>
        <taxon>rosids</taxon>
        <taxon>fabids</taxon>
        <taxon>Malpighiales</taxon>
        <taxon>Salicaceae</taxon>
        <taxon>Saliceae</taxon>
        <taxon>Populus</taxon>
    </lineage>
</organism>
<evidence type="ECO:0000256" key="13">
    <source>
        <dbReference type="SAM" id="SignalP"/>
    </source>
</evidence>
<name>A0AAJ6Y5R0_POPEU</name>
<keyword evidence="11" id="KW-0325">Glycoprotein</keyword>
<evidence type="ECO:0000256" key="8">
    <source>
        <dbReference type="ARBA" id="ARBA00022989"/>
    </source>
</evidence>
<dbReference type="Proteomes" id="UP000694918">
    <property type="component" value="Unplaced"/>
</dbReference>
<dbReference type="SMART" id="SM00369">
    <property type="entry name" value="LRR_TYP"/>
    <property type="match status" value="6"/>
</dbReference>
<dbReference type="Pfam" id="PF08263">
    <property type="entry name" value="LRRNT_2"/>
    <property type="match status" value="1"/>
</dbReference>
<dbReference type="InterPro" id="IPR013210">
    <property type="entry name" value="LRR_N_plant-typ"/>
</dbReference>
<accession>A0AAJ6Y5R0</accession>
<keyword evidence="8 12" id="KW-1133">Transmembrane helix</keyword>
<feature type="domain" description="Leucine-rich repeat-containing N-terminal plant-type" evidence="14">
    <location>
        <begin position="29"/>
        <end position="64"/>
    </location>
</feature>
<dbReference type="Pfam" id="PF13855">
    <property type="entry name" value="LRR_8"/>
    <property type="match status" value="2"/>
</dbReference>
<dbReference type="InterPro" id="IPR003591">
    <property type="entry name" value="Leu-rich_rpt_typical-subtyp"/>
</dbReference>
<evidence type="ECO:0000256" key="12">
    <source>
        <dbReference type="SAM" id="Phobius"/>
    </source>
</evidence>
<feature type="transmembrane region" description="Helical" evidence="12">
    <location>
        <begin position="644"/>
        <end position="666"/>
    </location>
</feature>
<evidence type="ECO:0000313" key="16">
    <source>
        <dbReference type="RefSeq" id="XP_011043104.1"/>
    </source>
</evidence>
<comment type="similarity">
    <text evidence="2">Belongs to the RLP family.</text>
</comment>
<protein>
    <submittedName>
        <fullName evidence="16">Phytosulfokine receptor 1-like</fullName>
    </submittedName>
</protein>
<dbReference type="PRINTS" id="PR00019">
    <property type="entry name" value="LEURICHRPT"/>
</dbReference>
<keyword evidence="5 12" id="KW-0812">Transmembrane</keyword>
<dbReference type="GeneID" id="105138651"/>
<evidence type="ECO:0000256" key="11">
    <source>
        <dbReference type="ARBA" id="ARBA00023180"/>
    </source>
</evidence>
<feature type="chain" id="PRO_5042591528" evidence="13">
    <location>
        <begin position="23"/>
        <end position="668"/>
    </location>
</feature>
<reference evidence="16" key="1">
    <citation type="submission" date="2025-08" db="UniProtKB">
        <authorList>
            <consortium name="RefSeq"/>
        </authorList>
    </citation>
    <scope>IDENTIFICATION</scope>
</reference>
<dbReference type="PANTHER" id="PTHR48052:SF70">
    <property type="entry name" value="PHYTOSULFOKINE RECEPTOR 1-LIKE"/>
    <property type="match status" value="1"/>
</dbReference>
<dbReference type="RefSeq" id="XP_011043104.1">
    <property type="nucleotide sequence ID" value="XM_011044802.1"/>
</dbReference>
<dbReference type="PANTHER" id="PTHR48052">
    <property type="entry name" value="UNNAMED PRODUCT"/>
    <property type="match status" value="1"/>
</dbReference>
<dbReference type="SUPFAM" id="SSF52058">
    <property type="entry name" value="L domain-like"/>
    <property type="match status" value="2"/>
</dbReference>
<dbReference type="KEGG" id="peu:105138651"/>
<evidence type="ECO:0000256" key="6">
    <source>
        <dbReference type="ARBA" id="ARBA00022729"/>
    </source>
</evidence>
<evidence type="ECO:0000256" key="2">
    <source>
        <dbReference type="ARBA" id="ARBA00009592"/>
    </source>
</evidence>
<keyword evidence="15" id="KW-1185">Reference proteome</keyword>
<dbReference type="Pfam" id="PF00560">
    <property type="entry name" value="LRR_1"/>
    <property type="match status" value="4"/>
</dbReference>
<evidence type="ECO:0000256" key="9">
    <source>
        <dbReference type="ARBA" id="ARBA00023136"/>
    </source>
</evidence>
<keyword evidence="7" id="KW-0677">Repeat</keyword>
<keyword evidence="3" id="KW-1003">Cell membrane</keyword>
<evidence type="ECO:0000313" key="15">
    <source>
        <dbReference type="Proteomes" id="UP000694918"/>
    </source>
</evidence>
<comment type="subcellular location">
    <subcellularLocation>
        <location evidence="1">Cell membrane</location>
        <topology evidence="1">Single-pass type I membrane protein</topology>
    </subcellularLocation>
</comment>
<evidence type="ECO:0000259" key="14">
    <source>
        <dbReference type="Pfam" id="PF08263"/>
    </source>
</evidence>
<dbReference type="InterPro" id="IPR032675">
    <property type="entry name" value="LRR_dom_sf"/>
</dbReference>
<keyword evidence="4" id="KW-0433">Leucine-rich repeat</keyword>
<dbReference type="AlphaFoldDB" id="A0AAJ6Y5R0"/>
<dbReference type="PROSITE" id="PS51450">
    <property type="entry name" value="LRR"/>
    <property type="match status" value="1"/>
</dbReference>
<evidence type="ECO:0000256" key="3">
    <source>
        <dbReference type="ARBA" id="ARBA00022475"/>
    </source>
</evidence>
<evidence type="ECO:0000256" key="5">
    <source>
        <dbReference type="ARBA" id="ARBA00022692"/>
    </source>
</evidence>
<evidence type="ECO:0000256" key="1">
    <source>
        <dbReference type="ARBA" id="ARBA00004251"/>
    </source>
</evidence>
<keyword evidence="6 13" id="KW-0732">Signal</keyword>
<gene>
    <name evidence="16" type="primary">LOC105138651</name>
</gene>
<dbReference type="GO" id="GO:0005886">
    <property type="term" value="C:plasma membrane"/>
    <property type="evidence" value="ECO:0007669"/>
    <property type="project" value="UniProtKB-SubCell"/>
</dbReference>
<feature type="signal peptide" evidence="13">
    <location>
        <begin position="1"/>
        <end position="22"/>
    </location>
</feature>
<keyword evidence="9 12" id="KW-0472">Membrane</keyword>
<dbReference type="InterPro" id="IPR001611">
    <property type="entry name" value="Leu-rich_rpt"/>
</dbReference>
<evidence type="ECO:0000256" key="10">
    <source>
        <dbReference type="ARBA" id="ARBA00023170"/>
    </source>
</evidence>
<evidence type="ECO:0000256" key="7">
    <source>
        <dbReference type="ARBA" id="ARBA00022737"/>
    </source>
</evidence>
<evidence type="ECO:0000256" key="4">
    <source>
        <dbReference type="ARBA" id="ARBA00022614"/>
    </source>
</evidence>
<dbReference type="FunFam" id="3.80.10.10:FF:000041">
    <property type="entry name" value="LRR receptor-like serine/threonine-protein kinase ERECTA"/>
    <property type="match status" value="1"/>
</dbReference>
<proteinExistence type="inferred from homology"/>
<sequence length="668" mass="74014">MSYLAFAFILLMISFKTPFMRCQNVSCNSTDLRALISFSNFIEWGLDWSSSESNCCTWTGVTCDNSTISSKRVLRLELGAKKLVGKLSESLADLDQLRILNVSHNLLQGSLPGKLFGLQKLEILDLSNNYFVGPIPGRSDLPLIRYVDISKNNFNGTLYATIFETSPHIQVLNLANNYFAGEVSASFGSCYRLQHLFLDGNDLTGNFPESLLQLRDLHTLNIQDNLFLGSLNEGISNLSNLVKLDVSFNRFTGILPDVFESLGKLEHFSARSNMFYGHLPKSLVNSPSIITLDLSSNALSGIININCSAMLHLSSLSLGANQFSGPVPESISSCQRLSNLNLGRNNLSGEVPYAFKDLQALTSLSLSNSSLVNISSALAILQHCKNLTSLFLGDNFHDEQMPRNMNLHFRNLKTLVIPHCGLKGQFPIWLGSSKMLQLLDISRNQMTGTIPSGFHEFKFLFYMDLSHNSFTGEIPVSLTELEGLIKKNVSEERPSLGFPLFKARNMYKQISSFRPTLDLSYNKLSGLIWPSFGNLKELHVLNLKDNHLSGNIPDSLSGMTNLEVLDLSQNELSGEIPLSLEKLSFLARFSVAYNQLHGEIPRGGQFLTFPSSSFEGNKGLLSDNVTPRQPQPADEDMTIIGLQFGFGAVTGFLLTVGFCFLSGWVFRK</sequence>
<dbReference type="Gene3D" id="3.80.10.10">
    <property type="entry name" value="Ribonuclease Inhibitor"/>
    <property type="match status" value="3"/>
</dbReference>